<dbReference type="RefSeq" id="WP_158636683.1">
    <property type="nucleotide sequence ID" value="NZ_JACIIY010000016.1"/>
</dbReference>
<evidence type="ECO:0000256" key="2">
    <source>
        <dbReference type="ARBA" id="ARBA00012438"/>
    </source>
</evidence>
<evidence type="ECO:0000256" key="1">
    <source>
        <dbReference type="ARBA" id="ARBA00000085"/>
    </source>
</evidence>
<gene>
    <name evidence="18" type="ORF">IQ35_03213</name>
</gene>
<dbReference type="GO" id="GO:0004673">
    <property type="term" value="F:protein histidine kinase activity"/>
    <property type="evidence" value="ECO:0007669"/>
    <property type="project" value="UniProtKB-EC"/>
</dbReference>
<dbReference type="Gene3D" id="3.30.565.10">
    <property type="entry name" value="Histidine kinase-like ATPase, C-terminal domain"/>
    <property type="match status" value="1"/>
</dbReference>
<evidence type="ECO:0000256" key="4">
    <source>
        <dbReference type="ARBA" id="ARBA00022553"/>
    </source>
</evidence>
<dbReference type="InterPro" id="IPR035965">
    <property type="entry name" value="PAS-like_dom_sf"/>
</dbReference>
<dbReference type="InterPro" id="IPR013655">
    <property type="entry name" value="PAS_fold_3"/>
</dbReference>
<protein>
    <recommendedName>
        <fullName evidence="2">histidine kinase</fullName>
        <ecNumber evidence="2">2.7.13.3</ecNumber>
    </recommendedName>
</protein>
<dbReference type="Gene3D" id="3.30.450.20">
    <property type="entry name" value="PAS domain"/>
    <property type="match status" value="2"/>
</dbReference>
<reference evidence="18 19" key="1">
    <citation type="journal article" date="2015" name="Stand. Genomic Sci.">
        <title>Genomic Encyclopedia of Bacterial and Archaeal Type Strains, Phase III: the genomes of soil and plant-associated and newly described type strains.</title>
        <authorList>
            <person name="Whitman W.B."/>
            <person name="Woyke T."/>
            <person name="Klenk H.P."/>
            <person name="Zhou Y."/>
            <person name="Lilburn T.G."/>
            <person name="Beck B.J."/>
            <person name="De Vos P."/>
            <person name="Vandamme P."/>
            <person name="Eisen J.A."/>
            <person name="Garrity G."/>
            <person name="Hugenholtz P."/>
            <person name="Kyrpides N.C."/>
        </authorList>
    </citation>
    <scope>NUCLEOTIDE SEQUENCE [LARGE SCALE GENOMIC DNA]</scope>
    <source>
        <strain evidence="18 19">CGMCC 1.7748</strain>
    </source>
</reference>
<feature type="compositionally biased region" description="Polar residues" evidence="16">
    <location>
        <begin position="13"/>
        <end position="23"/>
    </location>
</feature>
<keyword evidence="5" id="KW-0716">Sensory transduction</keyword>
<dbReference type="SMART" id="SM00086">
    <property type="entry name" value="PAC"/>
    <property type="match status" value="2"/>
</dbReference>
<keyword evidence="4" id="KW-0597">Phosphoprotein</keyword>
<evidence type="ECO:0000256" key="15">
    <source>
        <dbReference type="ARBA" id="ARBA00023170"/>
    </source>
</evidence>
<comment type="caution">
    <text evidence="18">The sequence shown here is derived from an EMBL/GenBank/DDBJ whole genome shotgun (WGS) entry which is preliminary data.</text>
</comment>
<dbReference type="AlphaFoldDB" id="A0A562K7Y8"/>
<dbReference type="GO" id="GO:0005524">
    <property type="term" value="F:ATP binding"/>
    <property type="evidence" value="ECO:0007669"/>
    <property type="project" value="UniProtKB-KW"/>
</dbReference>
<dbReference type="Pfam" id="PF08447">
    <property type="entry name" value="PAS_3"/>
    <property type="match status" value="1"/>
</dbReference>
<dbReference type="PANTHER" id="PTHR41523:SF7">
    <property type="entry name" value="HISTIDINE KINASE"/>
    <property type="match status" value="1"/>
</dbReference>
<dbReference type="PROSITE" id="PS50113">
    <property type="entry name" value="PAC"/>
    <property type="match status" value="1"/>
</dbReference>
<evidence type="ECO:0000256" key="6">
    <source>
        <dbReference type="ARBA" id="ARBA00022630"/>
    </source>
</evidence>
<feature type="domain" description="PAC" evidence="17">
    <location>
        <begin position="112"/>
        <end position="164"/>
    </location>
</feature>
<dbReference type="SUPFAM" id="SSF55874">
    <property type="entry name" value="ATPase domain of HSP90 chaperone/DNA topoisomerase II/histidine kinase"/>
    <property type="match status" value="1"/>
</dbReference>
<keyword evidence="8" id="KW-0808">Transferase</keyword>
<dbReference type="InterPro" id="IPR036890">
    <property type="entry name" value="HATPase_C_sf"/>
</dbReference>
<evidence type="ECO:0000256" key="3">
    <source>
        <dbReference type="ARBA" id="ARBA00022543"/>
    </source>
</evidence>
<evidence type="ECO:0000256" key="7">
    <source>
        <dbReference type="ARBA" id="ARBA00022643"/>
    </source>
</evidence>
<dbReference type="EC" id="2.7.13.3" evidence="2"/>
<dbReference type="InterPro" id="IPR001610">
    <property type="entry name" value="PAC"/>
</dbReference>
<evidence type="ECO:0000313" key="18">
    <source>
        <dbReference type="EMBL" id="TWH91527.1"/>
    </source>
</evidence>
<evidence type="ECO:0000256" key="16">
    <source>
        <dbReference type="SAM" id="MobiDB-lite"/>
    </source>
</evidence>
<keyword evidence="19" id="KW-1185">Reference proteome</keyword>
<evidence type="ECO:0000256" key="5">
    <source>
        <dbReference type="ARBA" id="ARBA00022606"/>
    </source>
</evidence>
<keyword evidence="13" id="KW-0157">Chromophore</keyword>
<evidence type="ECO:0000256" key="10">
    <source>
        <dbReference type="ARBA" id="ARBA00022741"/>
    </source>
</evidence>
<keyword evidence="10" id="KW-0547">Nucleotide-binding</keyword>
<dbReference type="CDD" id="cd00130">
    <property type="entry name" value="PAS"/>
    <property type="match status" value="1"/>
</dbReference>
<evidence type="ECO:0000259" key="17">
    <source>
        <dbReference type="PROSITE" id="PS50113"/>
    </source>
</evidence>
<keyword evidence="3" id="KW-0600">Photoreceptor protein</keyword>
<evidence type="ECO:0000313" key="19">
    <source>
        <dbReference type="Proteomes" id="UP000316624"/>
    </source>
</evidence>
<evidence type="ECO:0000256" key="8">
    <source>
        <dbReference type="ARBA" id="ARBA00022679"/>
    </source>
</evidence>
<dbReference type="InterPro" id="IPR000700">
    <property type="entry name" value="PAS-assoc_C"/>
</dbReference>
<dbReference type="SMART" id="SM00911">
    <property type="entry name" value="HWE_HK"/>
    <property type="match status" value="1"/>
</dbReference>
<name>A0A562K7Y8_SPHWJ</name>
<keyword evidence="15" id="KW-0675">Receptor</keyword>
<dbReference type="InterPro" id="IPR011102">
    <property type="entry name" value="Sig_transdc_His_kinase_HWE"/>
</dbReference>
<evidence type="ECO:0000256" key="12">
    <source>
        <dbReference type="ARBA" id="ARBA00022840"/>
    </source>
</evidence>
<dbReference type="SUPFAM" id="SSF55785">
    <property type="entry name" value="PYP-like sensor domain (PAS domain)"/>
    <property type="match status" value="2"/>
</dbReference>
<accession>A0A562K7Y8</accession>
<evidence type="ECO:0000256" key="14">
    <source>
        <dbReference type="ARBA" id="ARBA00023026"/>
    </source>
</evidence>
<feature type="region of interest" description="Disordered" evidence="16">
    <location>
        <begin position="1"/>
        <end position="29"/>
    </location>
</feature>
<organism evidence="18 19">
    <name type="scientific">Sphingobium wenxiniae (strain DSM 21828 / CGMCC 1.7748 / JZ-1)</name>
    <dbReference type="NCBI Taxonomy" id="595605"/>
    <lineage>
        <taxon>Bacteria</taxon>
        <taxon>Pseudomonadati</taxon>
        <taxon>Pseudomonadota</taxon>
        <taxon>Alphaproteobacteria</taxon>
        <taxon>Sphingomonadales</taxon>
        <taxon>Sphingomonadaceae</taxon>
        <taxon>Sphingobium</taxon>
    </lineage>
</organism>
<keyword evidence="9" id="KW-0677">Repeat</keyword>
<sequence>MAARLKQGENVRPASSETETSVESPRGYTSAAQDTHFRALIELPAALELIPDPACLFGSHGPAICCNDAWRSGVIETPEAFAPSGWMDRLHPLEREGVEAGLKEALAAARNFEADVRLRASDGEYRWHILRVHAHDVRDGKPQFWLYVLTDIHARKLRKQDLARTIKLQAGMLDVSVDCVKVIQPDGRLSYLNRAGCIALGVDEDSGLGMEWLPLLGPEVKEIGQAALDDARRGFNARFPGLICLPGEKPRYWDNMLTPLLSPNGDVEAILCVSRDITAQRESEERIALLMGELNHRSKNQLSVMHALVRRTVPDTRVPWLRTLEQRMMSIARSQDLLINGEWTGTTIYDLVVSQTAIAGDVLGERLLLQGDPDLRLHPGTAETIGLALHELTTNAVKYGALSSSSGRVFVSWSIRDGDGSPHLCIDWLEKGGPPVKEPERKGFGSLIIERNPRVVSGARVNCHYLPTGVVWHFEAPARSVLAG</sequence>
<evidence type="ECO:0000256" key="11">
    <source>
        <dbReference type="ARBA" id="ARBA00022777"/>
    </source>
</evidence>
<dbReference type="EMBL" id="VLKK01000015">
    <property type="protein sequence ID" value="TWH91527.1"/>
    <property type="molecule type" value="Genomic_DNA"/>
</dbReference>
<dbReference type="Proteomes" id="UP000316624">
    <property type="component" value="Unassembled WGS sequence"/>
</dbReference>
<keyword evidence="11 18" id="KW-0418">Kinase</keyword>
<dbReference type="PANTHER" id="PTHR41523">
    <property type="entry name" value="TWO-COMPONENT SYSTEM SENSOR PROTEIN"/>
    <property type="match status" value="1"/>
</dbReference>
<keyword evidence="6" id="KW-0285">Flavoprotein</keyword>
<keyword evidence="14" id="KW-0843">Virulence</keyword>
<evidence type="ECO:0000256" key="13">
    <source>
        <dbReference type="ARBA" id="ARBA00022991"/>
    </source>
</evidence>
<dbReference type="InterPro" id="IPR000014">
    <property type="entry name" value="PAS"/>
</dbReference>
<proteinExistence type="predicted"/>
<keyword evidence="7" id="KW-0288">FMN</keyword>
<keyword evidence="12" id="KW-0067">ATP-binding</keyword>
<comment type="catalytic activity">
    <reaction evidence="1">
        <text>ATP + protein L-histidine = ADP + protein N-phospho-L-histidine.</text>
        <dbReference type="EC" id="2.7.13.3"/>
    </reaction>
</comment>
<dbReference type="GO" id="GO:0009881">
    <property type="term" value="F:photoreceptor activity"/>
    <property type="evidence" value="ECO:0007669"/>
    <property type="project" value="UniProtKB-KW"/>
</dbReference>
<dbReference type="Pfam" id="PF08448">
    <property type="entry name" value="PAS_4"/>
    <property type="match status" value="1"/>
</dbReference>
<evidence type="ECO:0000256" key="9">
    <source>
        <dbReference type="ARBA" id="ARBA00022737"/>
    </source>
</evidence>
<dbReference type="InterPro" id="IPR013656">
    <property type="entry name" value="PAS_4"/>
</dbReference>
<dbReference type="Pfam" id="PF07536">
    <property type="entry name" value="HWE_HK"/>
    <property type="match status" value="1"/>
</dbReference>